<dbReference type="AlphaFoldDB" id="E2BSQ2"/>
<dbReference type="Proteomes" id="UP000008237">
    <property type="component" value="Unassembled WGS sequence"/>
</dbReference>
<sequence>MHKINAEQTQQIFHLELVCTLLLLLCFADCMLGQFIGQQHSLTAYDRLNFTRSDSRSGWQWAAPPAFTALRCDRDAEGGKRRWEAYKNLQHEESIRTVGLKDRDGKRHSRVRDD</sequence>
<feature type="transmembrane region" description="Helical" evidence="1">
    <location>
        <begin position="12"/>
        <end position="36"/>
    </location>
</feature>
<name>E2BSQ2_HARSA</name>
<keyword evidence="1" id="KW-0472">Membrane</keyword>
<protein>
    <submittedName>
        <fullName evidence="2">Uncharacterized protein</fullName>
    </submittedName>
</protein>
<organism evidence="3">
    <name type="scientific">Harpegnathos saltator</name>
    <name type="common">Jerdon's jumping ant</name>
    <dbReference type="NCBI Taxonomy" id="610380"/>
    <lineage>
        <taxon>Eukaryota</taxon>
        <taxon>Metazoa</taxon>
        <taxon>Ecdysozoa</taxon>
        <taxon>Arthropoda</taxon>
        <taxon>Hexapoda</taxon>
        <taxon>Insecta</taxon>
        <taxon>Pterygota</taxon>
        <taxon>Neoptera</taxon>
        <taxon>Endopterygota</taxon>
        <taxon>Hymenoptera</taxon>
        <taxon>Apocrita</taxon>
        <taxon>Aculeata</taxon>
        <taxon>Formicoidea</taxon>
        <taxon>Formicidae</taxon>
        <taxon>Ponerinae</taxon>
        <taxon>Ponerini</taxon>
        <taxon>Harpegnathos</taxon>
    </lineage>
</organism>
<accession>E2BSQ2</accession>
<keyword evidence="3" id="KW-1185">Reference proteome</keyword>
<proteinExistence type="predicted"/>
<dbReference type="InParanoid" id="E2BSQ2"/>
<reference evidence="2 3" key="1">
    <citation type="journal article" date="2010" name="Science">
        <title>Genomic comparison of the ants Camponotus floridanus and Harpegnathos saltator.</title>
        <authorList>
            <person name="Bonasio R."/>
            <person name="Zhang G."/>
            <person name="Ye C."/>
            <person name="Mutti N.S."/>
            <person name="Fang X."/>
            <person name="Qin N."/>
            <person name="Donahue G."/>
            <person name="Yang P."/>
            <person name="Li Q."/>
            <person name="Li C."/>
            <person name="Zhang P."/>
            <person name="Huang Z."/>
            <person name="Berger S.L."/>
            <person name="Reinberg D."/>
            <person name="Wang J."/>
            <person name="Liebig J."/>
        </authorList>
    </citation>
    <scope>NUCLEOTIDE SEQUENCE [LARGE SCALE GENOMIC DNA]</scope>
    <source>
        <strain evidence="2 3">R22 G/1</strain>
    </source>
</reference>
<dbReference type="EMBL" id="GL450241">
    <property type="protein sequence ID" value="EFN81298.1"/>
    <property type="molecule type" value="Genomic_DNA"/>
</dbReference>
<evidence type="ECO:0000256" key="1">
    <source>
        <dbReference type="SAM" id="Phobius"/>
    </source>
</evidence>
<keyword evidence="1" id="KW-1133">Transmembrane helix</keyword>
<gene>
    <name evidence="2" type="ORF">EAI_01667</name>
</gene>
<evidence type="ECO:0000313" key="2">
    <source>
        <dbReference type="EMBL" id="EFN81298.1"/>
    </source>
</evidence>
<keyword evidence="1" id="KW-0812">Transmembrane</keyword>
<evidence type="ECO:0000313" key="3">
    <source>
        <dbReference type="Proteomes" id="UP000008237"/>
    </source>
</evidence>